<evidence type="ECO:0000256" key="1">
    <source>
        <dbReference type="SAM" id="MobiDB-lite"/>
    </source>
</evidence>
<name>A0A7W8XBH2_9HYPH</name>
<protein>
    <submittedName>
        <fullName evidence="2">Uncharacterized protein</fullName>
    </submittedName>
</protein>
<keyword evidence="3" id="KW-1185">Reference proteome</keyword>
<evidence type="ECO:0000313" key="3">
    <source>
        <dbReference type="Proteomes" id="UP000585507"/>
    </source>
</evidence>
<dbReference type="Proteomes" id="UP000585507">
    <property type="component" value="Unassembled WGS sequence"/>
</dbReference>
<feature type="region of interest" description="Disordered" evidence="1">
    <location>
        <begin position="107"/>
        <end position="127"/>
    </location>
</feature>
<accession>A0A7W8XBH2</accession>
<organism evidence="2 3">
    <name type="scientific">Rhizobium giardinii</name>
    <dbReference type="NCBI Taxonomy" id="56731"/>
    <lineage>
        <taxon>Bacteria</taxon>
        <taxon>Pseudomonadati</taxon>
        <taxon>Pseudomonadota</taxon>
        <taxon>Alphaproteobacteria</taxon>
        <taxon>Hyphomicrobiales</taxon>
        <taxon>Rhizobiaceae</taxon>
        <taxon>Rhizobium/Agrobacterium group</taxon>
        <taxon>Rhizobium</taxon>
    </lineage>
</organism>
<evidence type="ECO:0000313" key="2">
    <source>
        <dbReference type="EMBL" id="MBB5537723.1"/>
    </source>
</evidence>
<reference evidence="2 3" key="1">
    <citation type="submission" date="2020-08" db="EMBL/GenBank/DDBJ databases">
        <title>Genomic Encyclopedia of Type Strains, Phase IV (KMG-V): Genome sequencing to study the core and pangenomes of soil and plant-associated prokaryotes.</title>
        <authorList>
            <person name="Whitman W."/>
        </authorList>
    </citation>
    <scope>NUCLEOTIDE SEQUENCE [LARGE SCALE GENOMIC DNA]</scope>
    <source>
        <strain evidence="2 3">SEMIA 4084</strain>
    </source>
</reference>
<gene>
    <name evidence="2" type="ORF">GGD55_004443</name>
</gene>
<proteinExistence type="predicted"/>
<sequence length="201" mass="21546">MARPDLSAVGSPATFGNGGCDTDFLGARYGLGQLSASSRTTGALGNQRCGLSRSAEYRGKPSAGGFPRPCVPASGRFEEAPRFTSSWPRFRARVLLVTRDNATCADKKNPLRAQPGKRLQRSPSCAPIRNDVRRGRHFARPIDPACGAPKSTRLYLAAAGGDQKNAIVSINPLAMIPTNIWTMFQGFNLLHHPIPGGIMNI</sequence>
<comment type="caution">
    <text evidence="2">The sequence shown here is derived from an EMBL/GenBank/DDBJ whole genome shotgun (WGS) entry which is preliminary data.</text>
</comment>
<dbReference type="EMBL" id="JACHBK010000010">
    <property type="protein sequence ID" value="MBB5537723.1"/>
    <property type="molecule type" value="Genomic_DNA"/>
</dbReference>
<dbReference type="AlphaFoldDB" id="A0A7W8XBH2"/>